<dbReference type="PROSITE" id="PS51257">
    <property type="entry name" value="PROKAR_LIPOPROTEIN"/>
    <property type="match status" value="1"/>
</dbReference>
<sequence length="432" mass="45870">MKKSKIALGVFLVGALTAAVGCGSGTSGSGGNGTGANGGGSSTNSSTKQTITFLHWRGEDVPTFNKIISEFEQKNPNITVQMQVIPSDQYIAQAQANLTGSHGADVFTSFPGAEFTAIAKAGLYTDLSGQAFIQDYNSNLLGSGQQDGKQLAVPYQVVFNMPVYNQDLFSKLGLQPPTDWNGFLQLCQKLKANGDTPIVFAGKVSAGQFFNDMVMNNVPDPKVFTGLLDGSSKLTDSGFLKTFQQLSELAKKGYFQNGPLGTSQDAATAIFAQGKSGMLALGSYQITPVNKDNNSAFKMGLMAPITTDSPDQAKYVGIDTTTFMLGVNAKSQHKAAAEKFIDFLSQPDIAAEYANGTSQMVTVKNVNYTDPALKAMEPELTKALRFQPMYTLTNQQVVDAVTNTVEDVISGTDPTAAAEKGQKAIDQALSQK</sequence>
<dbReference type="Proteomes" id="UP001164803">
    <property type="component" value="Chromosome"/>
</dbReference>
<dbReference type="Gene3D" id="3.40.190.10">
    <property type="entry name" value="Periplasmic binding protein-like II"/>
    <property type="match status" value="2"/>
</dbReference>
<dbReference type="RefSeq" id="WP_268045941.1">
    <property type="nucleotide sequence ID" value="NZ_CP104064.1"/>
</dbReference>
<evidence type="ECO:0000313" key="4">
    <source>
        <dbReference type="Proteomes" id="UP001164803"/>
    </source>
</evidence>
<evidence type="ECO:0000256" key="2">
    <source>
        <dbReference type="SAM" id="SignalP"/>
    </source>
</evidence>
<gene>
    <name evidence="3" type="ORF">NZD86_07825</name>
</gene>
<dbReference type="PANTHER" id="PTHR43649">
    <property type="entry name" value="ARABINOSE-BINDING PROTEIN-RELATED"/>
    <property type="match status" value="1"/>
</dbReference>
<organism evidence="3 4">
    <name type="scientific">Alicyclobacillus dauci</name>
    <dbReference type="NCBI Taxonomy" id="1475485"/>
    <lineage>
        <taxon>Bacteria</taxon>
        <taxon>Bacillati</taxon>
        <taxon>Bacillota</taxon>
        <taxon>Bacilli</taxon>
        <taxon>Bacillales</taxon>
        <taxon>Alicyclobacillaceae</taxon>
        <taxon>Alicyclobacillus</taxon>
    </lineage>
</organism>
<reference evidence="3" key="1">
    <citation type="submission" date="2022-08" db="EMBL/GenBank/DDBJ databases">
        <title>Alicyclobacillus dauci DSM2870, complete genome.</title>
        <authorList>
            <person name="Wang Q."/>
            <person name="Cai R."/>
            <person name="Wang Z."/>
        </authorList>
    </citation>
    <scope>NUCLEOTIDE SEQUENCE</scope>
    <source>
        <strain evidence="3">DSM 28700</strain>
    </source>
</reference>
<dbReference type="EMBL" id="CP104064">
    <property type="protein sequence ID" value="WAH38375.1"/>
    <property type="molecule type" value="Genomic_DNA"/>
</dbReference>
<keyword evidence="4" id="KW-1185">Reference proteome</keyword>
<dbReference type="InterPro" id="IPR050490">
    <property type="entry name" value="Bact_solute-bd_prot1"/>
</dbReference>
<proteinExistence type="predicted"/>
<name>A0ABY6Z8J6_9BACL</name>
<evidence type="ECO:0000256" key="1">
    <source>
        <dbReference type="SAM" id="MobiDB-lite"/>
    </source>
</evidence>
<protein>
    <submittedName>
        <fullName evidence="3">Extracellular solute-binding protein</fullName>
    </submittedName>
</protein>
<evidence type="ECO:0000313" key="3">
    <source>
        <dbReference type="EMBL" id="WAH38375.1"/>
    </source>
</evidence>
<dbReference type="InterPro" id="IPR006059">
    <property type="entry name" value="SBP"/>
</dbReference>
<feature type="signal peptide" evidence="2">
    <location>
        <begin position="1"/>
        <end position="18"/>
    </location>
</feature>
<accession>A0ABY6Z8J6</accession>
<dbReference type="SUPFAM" id="SSF53850">
    <property type="entry name" value="Periplasmic binding protein-like II"/>
    <property type="match status" value="1"/>
</dbReference>
<keyword evidence="2" id="KW-0732">Signal</keyword>
<feature type="chain" id="PRO_5045111328" evidence="2">
    <location>
        <begin position="19"/>
        <end position="432"/>
    </location>
</feature>
<feature type="region of interest" description="Disordered" evidence="1">
    <location>
        <begin position="27"/>
        <end position="46"/>
    </location>
</feature>
<dbReference type="Pfam" id="PF01547">
    <property type="entry name" value="SBP_bac_1"/>
    <property type="match status" value="1"/>
</dbReference>
<feature type="compositionally biased region" description="Gly residues" evidence="1">
    <location>
        <begin position="27"/>
        <end position="41"/>
    </location>
</feature>